<organism evidence="2 3">
    <name type="scientific">Treponema pedis str. T A4</name>
    <dbReference type="NCBI Taxonomy" id="1291379"/>
    <lineage>
        <taxon>Bacteria</taxon>
        <taxon>Pseudomonadati</taxon>
        <taxon>Spirochaetota</taxon>
        <taxon>Spirochaetia</taxon>
        <taxon>Spirochaetales</taxon>
        <taxon>Treponemataceae</taxon>
        <taxon>Treponema</taxon>
    </lineage>
</organism>
<dbReference type="Pfam" id="PF06889">
    <property type="entry name" value="DUF1266"/>
    <property type="match status" value="1"/>
</dbReference>
<dbReference type="AlphaFoldDB" id="S6A3S6"/>
<evidence type="ECO:0000313" key="2">
    <source>
        <dbReference type="EMBL" id="AGT43836.1"/>
    </source>
</evidence>
<keyword evidence="3" id="KW-1185">Reference proteome</keyword>
<evidence type="ECO:0000259" key="1">
    <source>
        <dbReference type="Pfam" id="PF06889"/>
    </source>
</evidence>
<dbReference type="PATRIC" id="fig|1291379.3.peg.1333"/>
<protein>
    <recommendedName>
        <fullName evidence="1">DUF1266 domain-containing protein</fullName>
    </recommendedName>
</protein>
<proteinExistence type="predicted"/>
<dbReference type="GeneID" id="301089922"/>
<name>S6A3S6_9SPIR</name>
<reference evidence="2 3" key="1">
    <citation type="journal article" date="2013" name="PLoS ONE">
        <title>Genome-Wide Relatedness of Treponema pedis, from Gingiva and Necrotic Skin Lesions of Pigs, with the Human Oral Pathogen Treponema denticola.</title>
        <authorList>
            <person name="Svartstrom O."/>
            <person name="Mushtaq M."/>
            <person name="Pringle M."/>
            <person name="Segerman B."/>
        </authorList>
    </citation>
    <scope>NUCLEOTIDE SEQUENCE [LARGE SCALE GENOMIC DNA]</scope>
    <source>
        <strain evidence="2">T A4</strain>
    </source>
</reference>
<evidence type="ECO:0000313" key="3">
    <source>
        <dbReference type="Proteomes" id="UP000015620"/>
    </source>
</evidence>
<dbReference type="KEGG" id="tped:TPE_1341"/>
<dbReference type="RefSeq" id="WP_020965136.1">
    <property type="nucleotide sequence ID" value="NC_022097.1"/>
</dbReference>
<dbReference type="HOGENOM" id="CLU_444063_0_0_12"/>
<dbReference type="STRING" id="1291379.TPE_1341"/>
<dbReference type="OrthoDB" id="787383at2"/>
<dbReference type="Proteomes" id="UP000015620">
    <property type="component" value="Chromosome"/>
</dbReference>
<accession>S6A3S6</accession>
<dbReference type="EMBL" id="CP004120">
    <property type="protein sequence ID" value="AGT43836.1"/>
    <property type="molecule type" value="Genomic_DNA"/>
</dbReference>
<dbReference type="InterPro" id="IPR009677">
    <property type="entry name" value="DUF1266"/>
</dbReference>
<feature type="domain" description="DUF1266" evidence="1">
    <location>
        <begin position="365"/>
        <end position="609"/>
    </location>
</feature>
<gene>
    <name evidence="2" type="ORF">TPE_1341</name>
</gene>
<sequence length="615" mass="73211">MSYIIDKLFEIVQKFSKVVRLLKNPTEENSRKVVKGWELLDFDYNTDDEAIIDGIAANILKTNILQAAYDENKNLCIRYKGKNIKIDYPDNIRNKDVTIKAVNKIISQEYEIRLFRDSIGTERLQFYVLPHEDWANWEYYYEETVPLLFSKIDENTKIFTLTDDEIQRIVKENKDKYERKRIRRERLLIIKSGLDKSRKQAQATLSGETLQEALGRYADTEKWVDEKLKIFEGYEDEGGRFLQPISDYDRIAENDYQLKTRNERRQLKKIRNFIGSNNNDKNLSIDELHLIAETVENLCTHDSIVISSADHYWKKFHLLLSGILAVVNEEAMEELSFIPEDRRYEKLNEEDRAHIDEGRELKRNSLKEWWDIHDGTSAIYTIHWLLRDGHARRYDEFAACSDFEEAMEADRKISIFWLKEKQRSDDNPISDNATLDEVIALEVKYYIREHYDEIQKHIRKFLDKTTPDWNNFDEAMIWKKNEEYLIEVFMKEHRKYVEDTMNFVRLLGAKKAVCLDAWDIGRCANVIRWSYSLGYIGEQTAWEFLDKNSRRAIKQYQSFGSFAHDYMLGRFFWQSGDSGCMDIDSTYMMLDAIRYLFDKDKGMWTQNPWISELQD</sequence>